<comment type="similarity">
    <text evidence="2 12">Belongs to the SecG family.</text>
</comment>
<comment type="subcellular location">
    <subcellularLocation>
        <location evidence="1 12">Cell membrane</location>
        <topology evidence="1 12">Multi-pass membrane protein</topology>
    </subcellularLocation>
</comment>
<dbReference type="GO" id="GO:0043952">
    <property type="term" value="P:protein transport by the Sec complex"/>
    <property type="evidence" value="ECO:0007669"/>
    <property type="project" value="TreeGrafter"/>
</dbReference>
<keyword evidence="10 12" id="KW-0472">Membrane</keyword>
<keyword evidence="7 12" id="KW-0653">Protein transport</keyword>
<evidence type="ECO:0000313" key="15">
    <source>
        <dbReference type="Proteomes" id="UP000228945"/>
    </source>
</evidence>
<dbReference type="Pfam" id="PF03840">
    <property type="entry name" value="SecG"/>
    <property type="match status" value="1"/>
</dbReference>
<dbReference type="PRINTS" id="PR01651">
    <property type="entry name" value="SECGEXPORT"/>
</dbReference>
<dbReference type="OrthoDB" id="7392242at2"/>
<evidence type="ECO:0000256" key="4">
    <source>
        <dbReference type="ARBA" id="ARBA00022448"/>
    </source>
</evidence>
<evidence type="ECO:0000256" key="12">
    <source>
        <dbReference type="RuleBase" id="RU365087"/>
    </source>
</evidence>
<accession>A0A2D2AYD5</accession>
<dbReference type="PANTHER" id="PTHR34182">
    <property type="entry name" value="PROTEIN-EXPORT MEMBRANE PROTEIN SECG"/>
    <property type="match status" value="1"/>
</dbReference>
<name>A0A2D2AYD5_9CAUL</name>
<dbReference type="RefSeq" id="WP_099622265.1">
    <property type="nucleotide sequence ID" value="NZ_CP024201.1"/>
</dbReference>
<protein>
    <recommendedName>
        <fullName evidence="3 12">Protein-export membrane protein SecG</fullName>
    </recommendedName>
</protein>
<sequence>MLMHILLVIHIIVCVLLIGFVLLQQSEGGALGMGGGPSGFMTARGAGNFMTRTTWILFGVFLVLSVILTILVGHERSKTSVVGRGGVIEQKLDPNALKPPVQPQAPGAAGAPATGGLTAPTPQVNQPALGTLLEEAAKPAQPAQPAQQPAPKGQ</sequence>
<dbReference type="AlphaFoldDB" id="A0A2D2AYD5"/>
<dbReference type="GO" id="GO:0005886">
    <property type="term" value="C:plasma membrane"/>
    <property type="evidence" value="ECO:0007669"/>
    <property type="project" value="UniProtKB-SubCell"/>
</dbReference>
<evidence type="ECO:0000256" key="9">
    <source>
        <dbReference type="ARBA" id="ARBA00023010"/>
    </source>
</evidence>
<comment type="caution">
    <text evidence="12">Lacks conserved residue(s) required for the propagation of feature annotation.</text>
</comment>
<feature type="compositionally biased region" description="Low complexity" evidence="13">
    <location>
        <begin position="138"/>
        <end position="154"/>
    </location>
</feature>
<reference evidence="14 15" key="1">
    <citation type="submission" date="2017-10" db="EMBL/GenBank/DDBJ databases">
        <title>Genome sequence of Caulobacter mirabilis FWC38.</title>
        <authorList>
            <person name="Fiebig A."/>
            <person name="Crosson S."/>
        </authorList>
    </citation>
    <scope>NUCLEOTIDE SEQUENCE [LARGE SCALE GENOMIC DNA]</scope>
    <source>
        <strain evidence="14 15">FWC 38</strain>
    </source>
</reference>
<keyword evidence="8 12" id="KW-1133">Transmembrane helix</keyword>
<comment type="function">
    <text evidence="11 12">Involved in protein export. Participates in an early event of protein translocation.</text>
</comment>
<dbReference type="InterPro" id="IPR004692">
    <property type="entry name" value="SecG"/>
</dbReference>
<keyword evidence="15" id="KW-1185">Reference proteome</keyword>
<evidence type="ECO:0000313" key="14">
    <source>
        <dbReference type="EMBL" id="ATQ43014.1"/>
    </source>
</evidence>
<dbReference type="EMBL" id="CP024201">
    <property type="protein sequence ID" value="ATQ43014.1"/>
    <property type="molecule type" value="Genomic_DNA"/>
</dbReference>
<dbReference type="Proteomes" id="UP000228945">
    <property type="component" value="Chromosome"/>
</dbReference>
<evidence type="ECO:0000256" key="1">
    <source>
        <dbReference type="ARBA" id="ARBA00004651"/>
    </source>
</evidence>
<organism evidence="14 15">
    <name type="scientific">Caulobacter mirabilis</name>
    <dbReference type="NCBI Taxonomy" id="69666"/>
    <lineage>
        <taxon>Bacteria</taxon>
        <taxon>Pseudomonadati</taxon>
        <taxon>Pseudomonadota</taxon>
        <taxon>Alphaproteobacteria</taxon>
        <taxon>Caulobacterales</taxon>
        <taxon>Caulobacteraceae</taxon>
        <taxon>Caulobacter</taxon>
    </lineage>
</organism>
<evidence type="ECO:0000256" key="5">
    <source>
        <dbReference type="ARBA" id="ARBA00022475"/>
    </source>
</evidence>
<feature type="transmembrane region" description="Helical" evidence="12">
    <location>
        <begin position="52"/>
        <end position="72"/>
    </location>
</feature>
<evidence type="ECO:0000256" key="6">
    <source>
        <dbReference type="ARBA" id="ARBA00022692"/>
    </source>
</evidence>
<evidence type="ECO:0000256" key="8">
    <source>
        <dbReference type="ARBA" id="ARBA00022989"/>
    </source>
</evidence>
<evidence type="ECO:0000256" key="2">
    <source>
        <dbReference type="ARBA" id="ARBA00008445"/>
    </source>
</evidence>
<gene>
    <name evidence="14" type="primary">secG</name>
    <name evidence="14" type="ORF">CSW64_11640</name>
</gene>
<feature type="compositionally biased region" description="Low complexity" evidence="13">
    <location>
        <begin position="104"/>
        <end position="123"/>
    </location>
</feature>
<dbReference type="PANTHER" id="PTHR34182:SF1">
    <property type="entry name" value="PROTEIN-EXPORT MEMBRANE PROTEIN SECG"/>
    <property type="match status" value="1"/>
</dbReference>
<evidence type="ECO:0000256" key="3">
    <source>
        <dbReference type="ARBA" id="ARBA00017876"/>
    </source>
</evidence>
<evidence type="ECO:0000256" key="11">
    <source>
        <dbReference type="ARBA" id="ARBA00025182"/>
    </source>
</evidence>
<evidence type="ECO:0000256" key="7">
    <source>
        <dbReference type="ARBA" id="ARBA00022927"/>
    </source>
</evidence>
<dbReference type="NCBIfam" id="TIGR00810">
    <property type="entry name" value="secG"/>
    <property type="match status" value="1"/>
</dbReference>
<keyword evidence="9 12" id="KW-0811">Translocation</keyword>
<evidence type="ECO:0000256" key="10">
    <source>
        <dbReference type="ARBA" id="ARBA00023136"/>
    </source>
</evidence>
<keyword evidence="5 12" id="KW-1003">Cell membrane</keyword>
<evidence type="ECO:0000256" key="13">
    <source>
        <dbReference type="SAM" id="MobiDB-lite"/>
    </source>
</evidence>
<dbReference type="GO" id="GO:0015450">
    <property type="term" value="F:protein-transporting ATPase activity"/>
    <property type="evidence" value="ECO:0007669"/>
    <property type="project" value="UniProtKB-UniRule"/>
</dbReference>
<dbReference type="KEGG" id="cmb:CSW64_11640"/>
<keyword evidence="4 12" id="KW-0813">Transport</keyword>
<keyword evidence="6 12" id="KW-0812">Transmembrane</keyword>
<dbReference type="GO" id="GO:0009306">
    <property type="term" value="P:protein secretion"/>
    <property type="evidence" value="ECO:0007669"/>
    <property type="project" value="UniProtKB-UniRule"/>
</dbReference>
<dbReference type="GO" id="GO:0065002">
    <property type="term" value="P:intracellular protein transmembrane transport"/>
    <property type="evidence" value="ECO:0007669"/>
    <property type="project" value="TreeGrafter"/>
</dbReference>
<feature type="region of interest" description="Disordered" evidence="13">
    <location>
        <begin position="93"/>
        <end position="154"/>
    </location>
</feature>
<proteinExistence type="inferred from homology"/>